<evidence type="ECO:0000313" key="2">
    <source>
        <dbReference type="EMBL" id="QQR38405.1"/>
    </source>
</evidence>
<dbReference type="InterPro" id="IPR036732">
    <property type="entry name" value="AFP_Neu5c_C_sf"/>
</dbReference>
<accession>A0ABX7C2D5</accession>
<organism evidence="2 3">
    <name type="scientific">Devosia rhizoryzae</name>
    <dbReference type="NCBI Taxonomy" id="2774137"/>
    <lineage>
        <taxon>Bacteria</taxon>
        <taxon>Pseudomonadati</taxon>
        <taxon>Pseudomonadota</taxon>
        <taxon>Alphaproteobacteria</taxon>
        <taxon>Hyphomicrobiales</taxon>
        <taxon>Devosiaceae</taxon>
        <taxon>Devosia</taxon>
    </lineage>
</organism>
<dbReference type="Gene3D" id="3.20.20.70">
    <property type="entry name" value="Aldolase class I"/>
    <property type="match status" value="1"/>
</dbReference>
<gene>
    <name evidence="2" type="primary">neuB</name>
    <name evidence="2" type="ORF">JI748_11510</name>
</gene>
<dbReference type="Pfam" id="PF08666">
    <property type="entry name" value="SAF"/>
    <property type="match status" value="1"/>
</dbReference>
<dbReference type="PROSITE" id="PS50844">
    <property type="entry name" value="AFP_LIKE"/>
    <property type="match status" value="1"/>
</dbReference>
<dbReference type="SUPFAM" id="SSF51569">
    <property type="entry name" value="Aldolase"/>
    <property type="match status" value="1"/>
</dbReference>
<dbReference type="InterPro" id="IPR013132">
    <property type="entry name" value="PseI/NeuA/B-like_N"/>
</dbReference>
<dbReference type="InterPro" id="IPR057736">
    <property type="entry name" value="SAF_PseI/NeuA/NeuB"/>
</dbReference>
<dbReference type="InterPro" id="IPR013785">
    <property type="entry name" value="Aldolase_TIM"/>
</dbReference>
<dbReference type="InterPro" id="IPR006190">
    <property type="entry name" value="SAF_AFP_Neu5Ac"/>
</dbReference>
<dbReference type="InterPro" id="IPR013974">
    <property type="entry name" value="SAF"/>
</dbReference>
<evidence type="ECO:0000259" key="1">
    <source>
        <dbReference type="PROSITE" id="PS50844"/>
    </source>
</evidence>
<keyword evidence="3" id="KW-1185">Reference proteome</keyword>
<dbReference type="PANTHER" id="PTHR42966:SF1">
    <property type="entry name" value="SIALIC ACID SYNTHASE"/>
    <property type="match status" value="1"/>
</dbReference>
<dbReference type="GO" id="GO:0050462">
    <property type="term" value="F:N-acetylneuraminate synthase activity"/>
    <property type="evidence" value="ECO:0007669"/>
    <property type="project" value="UniProtKB-EC"/>
</dbReference>
<dbReference type="InterPro" id="IPR020007">
    <property type="entry name" value="NeuB/NeuA"/>
</dbReference>
<dbReference type="Gene3D" id="3.90.1210.10">
    <property type="entry name" value="Antifreeze-like/N-acetylneuraminic acid synthase C-terminal domain"/>
    <property type="match status" value="1"/>
</dbReference>
<sequence>MKTFTIAEIGVNHNGSLDLALKLVDAAAQAGAQAAKFQTFKADAITARNTATVTYQKSAGGDDQHAMLKKLELSDEDHRKVAAHCAARGVEFMSTAFDAKSLDLLCAIGIRRIKVPSGEVTNIPYLKDCARRGLPIILSTGMADLGEVRVAIDILKSEMPTTFSHDSAGLPPLVVLHCTSAYPTALEDVNLGAMKTMAAEFGVAVGYSDHTQGIIVPPIAVASGALVIEKHITLDRTMAGPDHGASLEPGELKSMIESIARVEAIVGDGRKEPRPAELEARSLVRRGVKAARDLDVGTVLGEHDCVLLRPATGISPADFTLLPGKRLKRSVKAGDPLDWTMLD</sequence>
<dbReference type="CDD" id="cd11615">
    <property type="entry name" value="SAF_NeuB_like"/>
    <property type="match status" value="1"/>
</dbReference>
<dbReference type="EMBL" id="CP068046">
    <property type="protein sequence ID" value="QQR38405.1"/>
    <property type="molecule type" value="Genomic_DNA"/>
</dbReference>
<evidence type="ECO:0000313" key="3">
    <source>
        <dbReference type="Proteomes" id="UP000595857"/>
    </source>
</evidence>
<protein>
    <submittedName>
        <fullName evidence="2">N-acetylneuraminate synthase</fullName>
        <ecNumber evidence="2">2.5.1.56</ecNumber>
    </submittedName>
</protein>
<dbReference type="EC" id="2.5.1.56" evidence="2"/>
<feature type="domain" description="AFP-like" evidence="1">
    <location>
        <begin position="287"/>
        <end position="343"/>
    </location>
</feature>
<dbReference type="Pfam" id="PF03102">
    <property type="entry name" value="NeuB"/>
    <property type="match status" value="1"/>
</dbReference>
<dbReference type="Proteomes" id="UP000595857">
    <property type="component" value="Chromosome"/>
</dbReference>
<name>A0ABX7C2D5_9HYPH</name>
<keyword evidence="2" id="KW-0808">Transferase</keyword>
<dbReference type="InterPro" id="IPR051690">
    <property type="entry name" value="PseI-like"/>
</dbReference>
<dbReference type="SUPFAM" id="SSF51269">
    <property type="entry name" value="AFP III-like domain"/>
    <property type="match status" value="1"/>
</dbReference>
<reference evidence="2 3" key="1">
    <citation type="submission" date="2021-01" db="EMBL/GenBank/DDBJ databases">
        <title>Genome seq and assembly of Devosia sp. LEGU1.</title>
        <authorList>
            <person name="Chhetri G."/>
        </authorList>
    </citation>
    <scope>NUCLEOTIDE SEQUENCE [LARGE SCALE GENOMIC DNA]</scope>
    <source>
        <strain evidence="2 3">LEGU1</strain>
    </source>
</reference>
<dbReference type="RefSeq" id="WP_201630726.1">
    <property type="nucleotide sequence ID" value="NZ_CP068046.1"/>
</dbReference>
<dbReference type="PANTHER" id="PTHR42966">
    <property type="entry name" value="N-ACETYLNEURAMINATE SYNTHASE"/>
    <property type="match status" value="1"/>
</dbReference>
<dbReference type="SMART" id="SM00858">
    <property type="entry name" value="SAF"/>
    <property type="match status" value="1"/>
</dbReference>
<dbReference type="NCBIfam" id="TIGR03569">
    <property type="entry name" value="NeuB_NnaB"/>
    <property type="match status" value="1"/>
</dbReference>
<proteinExistence type="predicted"/>